<evidence type="ECO:0000259" key="5">
    <source>
        <dbReference type="Pfam" id="PF01926"/>
    </source>
</evidence>
<evidence type="ECO:0000256" key="4">
    <source>
        <dbReference type="ARBA" id="ARBA00023136"/>
    </source>
</evidence>
<feature type="domain" description="G" evidence="5">
    <location>
        <begin position="48"/>
        <end position="158"/>
    </location>
</feature>
<protein>
    <submittedName>
        <fullName evidence="6">DUF697 domain-containing protein</fullName>
    </submittedName>
</protein>
<dbReference type="EMBL" id="DSVQ01000010">
    <property type="protein sequence ID" value="HGT38539.1"/>
    <property type="molecule type" value="Genomic_DNA"/>
</dbReference>
<dbReference type="Pfam" id="PF05128">
    <property type="entry name" value="DUF697"/>
    <property type="match status" value="1"/>
</dbReference>
<keyword evidence="3" id="KW-1133">Transmembrane helix</keyword>
<dbReference type="GO" id="GO:0016020">
    <property type="term" value="C:membrane"/>
    <property type="evidence" value="ECO:0007669"/>
    <property type="project" value="UniProtKB-SubCell"/>
</dbReference>
<evidence type="ECO:0000256" key="1">
    <source>
        <dbReference type="ARBA" id="ARBA00004141"/>
    </source>
</evidence>
<dbReference type="GO" id="GO:0005525">
    <property type="term" value="F:GTP binding"/>
    <property type="evidence" value="ECO:0007669"/>
    <property type="project" value="InterPro"/>
</dbReference>
<comment type="subcellular location">
    <subcellularLocation>
        <location evidence="1">Membrane</location>
        <topology evidence="1">Multi-pass membrane protein</topology>
    </subcellularLocation>
</comment>
<sequence>MASASSSSSQTVLARLKSWFGLRQLSDEQFEEARRSLLTRVPVPVFWLFGKTGSGKTSFIRYLTGATSAEIGNGFRPQTQTSVEYDFPSSEQPIVRFLDTRGLGEARYDPASDIQAFAEKSHLMLVTVRVADQALEPVLEPLRAIRAAQPARPVVLALTCLHEAYPFQQHPHPDPFVGTSTDWPADLPGDLRRLLLAQQARFAGLVDRIVPVDFTRPEEGFAEPHFGGARLEAALVELLPAAYRQTLWQLEEVRRSLQDLTERQALPLILSYSSLATAAAAAPLPWIDIPVVMGLQSRMVYLLADLYGQPLQAELLWKMAGAIGARLAVRYAIKAPLKFLPIVGQTANAAMAFAYTFSLGKACCWYFGQVRAGHIPTQQELDAVWGDKLREAMQIWKQHSTHPARSPSTPG</sequence>
<evidence type="ECO:0000313" key="6">
    <source>
        <dbReference type="EMBL" id="HGT38539.1"/>
    </source>
</evidence>
<gene>
    <name evidence="6" type="ORF">ENS64_04660</name>
</gene>
<proteinExistence type="predicted"/>
<comment type="caution">
    <text evidence="6">The sequence shown here is derived from an EMBL/GenBank/DDBJ whole genome shotgun (WGS) entry which is preliminary data.</text>
</comment>
<dbReference type="AlphaFoldDB" id="A0A7C4LLF5"/>
<dbReference type="CDD" id="cd00882">
    <property type="entry name" value="Ras_like_GTPase"/>
    <property type="match status" value="1"/>
</dbReference>
<reference evidence="6" key="1">
    <citation type="journal article" date="2020" name="mSystems">
        <title>Genome- and Community-Level Interaction Insights into Carbon Utilization and Element Cycling Functions of Hydrothermarchaeota in Hydrothermal Sediment.</title>
        <authorList>
            <person name="Zhou Z."/>
            <person name="Liu Y."/>
            <person name="Xu W."/>
            <person name="Pan J."/>
            <person name="Luo Z.H."/>
            <person name="Li M."/>
        </authorList>
    </citation>
    <scope>NUCLEOTIDE SEQUENCE [LARGE SCALE GENOMIC DNA]</scope>
    <source>
        <strain evidence="6">SpSt-508</strain>
    </source>
</reference>
<evidence type="ECO:0000256" key="2">
    <source>
        <dbReference type="ARBA" id="ARBA00022692"/>
    </source>
</evidence>
<organism evidence="6">
    <name type="scientific">Schlesneria paludicola</name>
    <dbReference type="NCBI Taxonomy" id="360056"/>
    <lineage>
        <taxon>Bacteria</taxon>
        <taxon>Pseudomonadati</taxon>
        <taxon>Planctomycetota</taxon>
        <taxon>Planctomycetia</taxon>
        <taxon>Planctomycetales</taxon>
        <taxon>Planctomycetaceae</taxon>
        <taxon>Schlesneria</taxon>
    </lineage>
</organism>
<keyword evidence="4" id="KW-0472">Membrane</keyword>
<keyword evidence="2" id="KW-0812">Transmembrane</keyword>
<dbReference type="SUPFAM" id="SSF52540">
    <property type="entry name" value="P-loop containing nucleoside triphosphate hydrolases"/>
    <property type="match status" value="1"/>
</dbReference>
<evidence type="ECO:0000256" key="3">
    <source>
        <dbReference type="ARBA" id="ARBA00022989"/>
    </source>
</evidence>
<accession>A0A7C4LLF5</accession>
<dbReference type="InterPro" id="IPR027417">
    <property type="entry name" value="P-loop_NTPase"/>
</dbReference>
<name>A0A7C4LLF5_9PLAN</name>
<dbReference type="Pfam" id="PF01926">
    <property type="entry name" value="MMR_HSR1"/>
    <property type="match status" value="1"/>
</dbReference>
<dbReference type="InterPro" id="IPR006073">
    <property type="entry name" value="GTP-bd"/>
</dbReference>
<dbReference type="InterPro" id="IPR021147">
    <property type="entry name" value="DUF697"/>
</dbReference>
<dbReference type="Gene3D" id="3.40.50.300">
    <property type="entry name" value="P-loop containing nucleotide triphosphate hydrolases"/>
    <property type="match status" value="1"/>
</dbReference>